<dbReference type="EMBL" id="NEVL01000004">
    <property type="protein sequence ID" value="OZI32990.1"/>
    <property type="molecule type" value="Genomic_DNA"/>
</dbReference>
<organism evidence="1 2">
    <name type="scientific">Bordetella genomosp. 1</name>
    <dbReference type="NCBI Taxonomy" id="1395607"/>
    <lineage>
        <taxon>Bacteria</taxon>
        <taxon>Pseudomonadati</taxon>
        <taxon>Pseudomonadota</taxon>
        <taxon>Betaproteobacteria</taxon>
        <taxon>Burkholderiales</taxon>
        <taxon>Alcaligenaceae</taxon>
        <taxon>Bordetella</taxon>
    </lineage>
</organism>
<proteinExistence type="predicted"/>
<gene>
    <name evidence="1" type="ORF">CEG14_19195</name>
</gene>
<accession>A0A261S881</accession>
<reference evidence="1 2" key="1">
    <citation type="submission" date="2017-05" db="EMBL/GenBank/DDBJ databases">
        <title>Complete and WGS of Bordetella genogroups.</title>
        <authorList>
            <person name="Spilker T."/>
            <person name="LiPuma J."/>
        </authorList>
    </citation>
    <scope>NUCLEOTIDE SEQUENCE [LARGE SCALE GENOMIC DNA]</scope>
    <source>
        <strain evidence="1 2">AU17610</strain>
    </source>
</reference>
<sequence length="353" mass="38713">MPVMRDAFDELLCATVVRLPAPPNGAAQARVAFDELLALTAPLPLPLLPEWERRLRHAWWHARHHHSRAAASARAPRWLARLPFARARPEAAACVFPPWLALVSGDGHEREGALRALAGPVPNRFFFALALRRLNDWVPQVRAAARATLVPLAQASDPDHVVDALCAVLPAWTSWGRLQAPERALMAALIALDGVNAALVRRLLSATHGPLASALTQCLRTAALDPHLSAIAARAVQPAVRAAAYRALLSGRAVWLEGHEREWIDLRYCVSRMRPILGERPLDHAPPFLQTLAAAAADRAFRVRRVAAQALVIEMDRLAPDVLTEWARRFAGDRSPCVAQRGAFILERLAAAR</sequence>
<evidence type="ECO:0000313" key="1">
    <source>
        <dbReference type="EMBL" id="OZI32990.1"/>
    </source>
</evidence>
<name>A0A261S881_9BORD</name>
<evidence type="ECO:0000313" key="2">
    <source>
        <dbReference type="Proteomes" id="UP000217005"/>
    </source>
</evidence>
<dbReference type="InterPro" id="IPR016024">
    <property type="entry name" value="ARM-type_fold"/>
</dbReference>
<dbReference type="SUPFAM" id="SSF48371">
    <property type="entry name" value="ARM repeat"/>
    <property type="match status" value="1"/>
</dbReference>
<protein>
    <submittedName>
        <fullName evidence="1">Uncharacterized protein</fullName>
    </submittedName>
</protein>
<dbReference type="Proteomes" id="UP000217005">
    <property type="component" value="Unassembled WGS sequence"/>
</dbReference>
<dbReference type="AlphaFoldDB" id="A0A261S881"/>
<comment type="caution">
    <text evidence="1">The sequence shown here is derived from an EMBL/GenBank/DDBJ whole genome shotgun (WGS) entry which is preliminary data.</text>
</comment>